<keyword evidence="2" id="KW-0560">Oxidoreductase</keyword>
<dbReference type="Pfam" id="PF07992">
    <property type="entry name" value="Pyr_redox_2"/>
    <property type="match status" value="1"/>
</dbReference>
<reference evidence="6 7" key="1">
    <citation type="submission" date="2021-01" db="EMBL/GenBank/DDBJ databases">
        <title>Draft genome sequence of Micromonospora sp. strain STR1s_6.</title>
        <authorList>
            <person name="Karlyshev A."/>
            <person name="Jawad R."/>
        </authorList>
    </citation>
    <scope>NUCLEOTIDE SEQUENCE [LARGE SCALE GENOMIC DNA]</scope>
    <source>
        <strain evidence="6 7">STR1S-6</strain>
    </source>
</reference>
<organism evidence="6 7">
    <name type="scientific">Micromonospora tarensis</name>
    <dbReference type="NCBI Taxonomy" id="2806100"/>
    <lineage>
        <taxon>Bacteria</taxon>
        <taxon>Bacillati</taxon>
        <taxon>Actinomycetota</taxon>
        <taxon>Actinomycetes</taxon>
        <taxon>Micromonosporales</taxon>
        <taxon>Micromonosporaceae</taxon>
        <taxon>Micromonospora</taxon>
    </lineage>
</organism>
<evidence type="ECO:0000259" key="4">
    <source>
        <dbReference type="Pfam" id="PF07992"/>
    </source>
</evidence>
<dbReference type="InterPro" id="IPR041698">
    <property type="entry name" value="Methyltransf_25"/>
</dbReference>
<feature type="domain" description="FAD/NAD(P)-binding" evidence="4">
    <location>
        <begin position="5"/>
        <end position="287"/>
    </location>
</feature>
<feature type="domain" description="Methyltransferase" evidence="5">
    <location>
        <begin position="349"/>
        <end position="440"/>
    </location>
</feature>
<dbReference type="PRINTS" id="PR00368">
    <property type="entry name" value="FADPNR"/>
</dbReference>
<dbReference type="PRINTS" id="PR00469">
    <property type="entry name" value="PNDRDTASEII"/>
</dbReference>
<sequence>MMQTFDVAVLGGGPAGLSGAVSLARSRRSVVVVDAGSPRNAPSAAVHGFLSRDGIAPLELAEIGRTEVKRYGGLVLPAKVVAARADGNRFVVSLDDGESITARRLLVTTGVTDELPEVPGIAERWGRDVVHCPHCHGWELRDQPVGVLATHTEWAVRQALMFRQLTSEVTFFQHTAPALSEQQAAQLSAWGIAVVSGPVDAVQVADDRIAGLRLADGTTVACSVVVVAPRLVANSGVLADLGLEPTAHPMGVGEFIAADPTGKTSTPGVWVAGNVTDIMAQVTASASGGAAAAAAIHGDLIAEDTKLTMRVLSQDFWDERYSADKQVWSGDPNPHLVATAADLSPGTALDLGCGEGADAIWLAARGWQVTGVDLSQAALDRAAQHAAEAGVQVNWRQGDVAGWDPAPERFDLVSVQYVHLPRTVLDPLLRRLAAAVRPGGTLLVVGHHPADLEIPTLRRPRLPHLMFRAEEIAAVLDPAAWDIDATAPERGATDPEGQPITLTDAVLRAVRR</sequence>
<keyword evidence="1" id="KW-0285">Flavoprotein</keyword>
<comment type="catalytic activity">
    <reaction evidence="3">
        <text>[thioredoxin]-dithiol + NADP(+) = [thioredoxin]-disulfide + NADPH + H(+)</text>
        <dbReference type="Rhea" id="RHEA:20345"/>
        <dbReference type="Rhea" id="RHEA-COMP:10698"/>
        <dbReference type="Rhea" id="RHEA-COMP:10700"/>
        <dbReference type="ChEBI" id="CHEBI:15378"/>
        <dbReference type="ChEBI" id="CHEBI:29950"/>
        <dbReference type="ChEBI" id="CHEBI:50058"/>
        <dbReference type="ChEBI" id="CHEBI:57783"/>
        <dbReference type="ChEBI" id="CHEBI:58349"/>
        <dbReference type="EC" id="1.8.1.9"/>
    </reaction>
</comment>
<keyword evidence="7" id="KW-1185">Reference proteome</keyword>
<dbReference type="InterPro" id="IPR029063">
    <property type="entry name" value="SAM-dependent_MTases_sf"/>
</dbReference>
<comment type="caution">
    <text evidence="6">The sequence shown here is derived from an EMBL/GenBank/DDBJ whole genome shotgun (WGS) entry which is preliminary data.</text>
</comment>
<dbReference type="CDD" id="cd02440">
    <property type="entry name" value="AdoMet_MTases"/>
    <property type="match status" value="1"/>
</dbReference>
<evidence type="ECO:0000259" key="5">
    <source>
        <dbReference type="Pfam" id="PF13649"/>
    </source>
</evidence>
<gene>
    <name evidence="6" type="ORF">JM949_01970</name>
</gene>
<accession>A0ABS1YAD3</accession>
<protein>
    <submittedName>
        <fullName evidence="6">FAD-dependent oxidoreductase</fullName>
    </submittedName>
</protein>
<evidence type="ECO:0000313" key="7">
    <source>
        <dbReference type="Proteomes" id="UP000622245"/>
    </source>
</evidence>
<dbReference type="RefSeq" id="WP_203146741.1">
    <property type="nucleotide sequence ID" value="NZ_JAEVHL010000004.1"/>
</dbReference>
<evidence type="ECO:0000256" key="3">
    <source>
        <dbReference type="ARBA" id="ARBA00048132"/>
    </source>
</evidence>
<dbReference type="Pfam" id="PF13649">
    <property type="entry name" value="Methyltransf_25"/>
    <property type="match status" value="1"/>
</dbReference>
<proteinExistence type="predicted"/>
<dbReference type="SUPFAM" id="SSF53335">
    <property type="entry name" value="S-adenosyl-L-methionine-dependent methyltransferases"/>
    <property type="match status" value="1"/>
</dbReference>
<dbReference type="EMBL" id="JAEVHL010000004">
    <property type="protein sequence ID" value="MBM0274317.1"/>
    <property type="molecule type" value="Genomic_DNA"/>
</dbReference>
<evidence type="ECO:0000313" key="6">
    <source>
        <dbReference type="EMBL" id="MBM0274317.1"/>
    </source>
</evidence>
<evidence type="ECO:0000256" key="1">
    <source>
        <dbReference type="ARBA" id="ARBA00022630"/>
    </source>
</evidence>
<dbReference type="InterPro" id="IPR050097">
    <property type="entry name" value="Ferredoxin-NADP_redctase_2"/>
</dbReference>
<dbReference type="Gene3D" id="3.40.50.150">
    <property type="entry name" value="Vaccinia Virus protein VP39"/>
    <property type="match status" value="1"/>
</dbReference>
<dbReference type="Proteomes" id="UP000622245">
    <property type="component" value="Unassembled WGS sequence"/>
</dbReference>
<dbReference type="Gene3D" id="3.50.50.60">
    <property type="entry name" value="FAD/NAD(P)-binding domain"/>
    <property type="match status" value="2"/>
</dbReference>
<dbReference type="InterPro" id="IPR023753">
    <property type="entry name" value="FAD/NAD-binding_dom"/>
</dbReference>
<dbReference type="SUPFAM" id="SSF51905">
    <property type="entry name" value="FAD/NAD(P)-binding domain"/>
    <property type="match status" value="1"/>
</dbReference>
<dbReference type="PANTHER" id="PTHR48105">
    <property type="entry name" value="THIOREDOXIN REDUCTASE 1-RELATED-RELATED"/>
    <property type="match status" value="1"/>
</dbReference>
<evidence type="ECO:0000256" key="2">
    <source>
        <dbReference type="ARBA" id="ARBA00023002"/>
    </source>
</evidence>
<name>A0ABS1YAD3_9ACTN</name>
<dbReference type="InterPro" id="IPR036188">
    <property type="entry name" value="FAD/NAD-bd_sf"/>
</dbReference>